<dbReference type="SUPFAM" id="SSF50978">
    <property type="entry name" value="WD40 repeat-like"/>
    <property type="match status" value="1"/>
</dbReference>
<keyword evidence="6" id="KW-1185">Reference proteome</keyword>
<dbReference type="PANTHER" id="PTHR12848">
    <property type="entry name" value="REGULATORY-ASSOCIATED PROTEIN OF MTOR"/>
    <property type="match status" value="1"/>
</dbReference>
<dbReference type="InterPro" id="IPR011989">
    <property type="entry name" value="ARM-like"/>
</dbReference>
<dbReference type="GO" id="GO:0031931">
    <property type="term" value="C:TORC1 complex"/>
    <property type="evidence" value="ECO:0007669"/>
    <property type="project" value="InterPro"/>
</dbReference>
<evidence type="ECO:0008006" key="7">
    <source>
        <dbReference type="Google" id="ProtNLM"/>
    </source>
</evidence>
<dbReference type="InterPro" id="IPR004083">
    <property type="entry name" value="Raptor"/>
</dbReference>
<dbReference type="GO" id="GO:0071230">
    <property type="term" value="P:cellular response to amino acid stimulus"/>
    <property type="evidence" value="ECO:0007669"/>
    <property type="project" value="TreeGrafter"/>
</dbReference>
<keyword evidence="3" id="KW-0677">Repeat</keyword>
<dbReference type="GO" id="GO:0010506">
    <property type="term" value="P:regulation of autophagy"/>
    <property type="evidence" value="ECO:0007669"/>
    <property type="project" value="TreeGrafter"/>
</dbReference>
<keyword evidence="2" id="KW-0853">WD repeat</keyword>
<dbReference type="PRINTS" id="PR01547">
    <property type="entry name" value="YEAST176DUF"/>
</dbReference>
<organism evidence="5 6">
    <name type="scientific">Quercus rubra</name>
    <name type="common">Northern red oak</name>
    <name type="synonym">Quercus borealis</name>
    <dbReference type="NCBI Taxonomy" id="3512"/>
    <lineage>
        <taxon>Eukaryota</taxon>
        <taxon>Viridiplantae</taxon>
        <taxon>Streptophyta</taxon>
        <taxon>Embryophyta</taxon>
        <taxon>Tracheophyta</taxon>
        <taxon>Spermatophyta</taxon>
        <taxon>Magnoliopsida</taxon>
        <taxon>eudicotyledons</taxon>
        <taxon>Gunneridae</taxon>
        <taxon>Pentapetalae</taxon>
        <taxon>rosids</taxon>
        <taxon>fabids</taxon>
        <taxon>Fagales</taxon>
        <taxon>Fagaceae</taxon>
        <taxon>Quercus</taxon>
    </lineage>
</organism>
<dbReference type="EMBL" id="JAXUIC010000004">
    <property type="protein sequence ID" value="KAK4593313.1"/>
    <property type="molecule type" value="Genomic_DNA"/>
</dbReference>
<dbReference type="InterPro" id="IPR001680">
    <property type="entry name" value="WD40_rpt"/>
</dbReference>
<dbReference type="GO" id="GO:0030307">
    <property type="term" value="P:positive regulation of cell growth"/>
    <property type="evidence" value="ECO:0007669"/>
    <property type="project" value="TreeGrafter"/>
</dbReference>
<evidence type="ECO:0000256" key="4">
    <source>
        <dbReference type="SAM" id="MobiDB-lite"/>
    </source>
</evidence>
<dbReference type="GO" id="GO:0030674">
    <property type="term" value="F:protein-macromolecule adaptor activity"/>
    <property type="evidence" value="ECO:0007669"/>
    <property type="project" value="TreeGrafter"/>
</dbReference>
<evidence type="ECO:0000256" key="1">
    <source>
        <dbReference type="ARBA" id="ARBA00009257"/>
    </source>
</evidence>
<feature type="compositionally biased region" description="Polar residues" evidence="4">
    <location>
        <begin position="567"/>
        <end position="583"/>
    </location>
</feature>
<dbReference type="InterPro" id="IPR016024">
    <property type="entry name" value="ARM-type_fold"/>
</dbReference>
<dbReference type="FunFam" id="1.25.10.10:FF:000145">
    <property type="entry name" value="Regulatory-associated protein of TOR 1"/>
    <property type="match status" value="1"/>
</dbReference>
<comment type="similarity">
    <text evidence="1">Belongs to the WD repeat RAPTOR family.</text>
</comment>
<sequence>MEGLKIAEQWWFEGKVAILRYGHRWVWHRSSSNGEFENFGIVWGSFLVSPQEIPSTMSLPYLFCRRSLLRESVDYSIIDKIPGHPNDRKTLLGELNWIFTVVTDTIAWNVLPHDLFQRLFRQDLLVASLFRNFLLAERIMRSANCSPISHPMLPPTHQHHMWDAWDMAAEICLAQLPTLMDDPMAEFQPSLFFTEQLTAFEVWLDHGSEHKKPPEQLPIVLQVLLSQCHRFRALVLLGRFLDMGPWAVDLALSVGIFPYVLKLLQTTTPELRQILVFIWTKILALDKSCQVDLVKDGGHTYFITFLDSVEAYPEQRAMAAFVLAVIVDGHRRGQEACMEAGLIHVCLKHLQGSTPNVAQTEPLFLQWLCLCMGKLWEDFPEAQIMGLQANAPAIYALLLSEPQPEVRASAVFALGTLLDMGGDSCRDGVGGDEDCDDEEKIKAEISIVQSLLSVASDGSPLVRAEVAVALARFAFGHNKHLKSIASASWKPQSNSLLNSLPSLAHIKSAGSNYSNSNQYMPHGSIVSSQIGSLVRIGNDSPSLVRDGRVSTSSPLANAEIMHGSPLSDDSSQHSDSGVLNDGVSNRVVNHSRSKPLDNAMYSQCVLAMCTLAKDPSPRIASLGRRVLSIIGIEQVVTKPLKPTSGNVRHADPTTAPPTPSFARLAHSSSWFDMNGGHLPLTSFRTPPVSPPRPSYLTGMRRVCSLEFRPHLINSLDSGLADPLLDDGDEIQARREEREKLTLDHIGKCQRSSVSKFSSPIASLDTKFETGTKSILLQPFSPIVIAADDNERIRIWNYEETTTTLLNSFDNHDFPEKGIAKLCLVNELDDSLLLAASCDGNIRIWKDYNVRNKQKLVTAFSSIQGHKPGVRSLNAVVDWQQLSGYLYASGEISSIMLWDLEEEQLVNTIPSSSDCSISALAASHVHRDQFAAGFVDGSVRLYDVRKPDM</sequence>
<proteinExistence type="inferred from homology"/>
<evidence type="ECO:0000313" key="5">
    <source>
        <dbReference type="EMBL" id="KAK4593313.1"/>
    </source>
</evidence>
<dbReference type="Proteomes" id="UP001324115">
    <property type="component" value="Unassembled WGS sequence"/>
</dbReference>
<dbReference type="GO" id="GO:0031929">
    <property type="term" value="P:TOR signaling"/>
    <property type="evidence" value="ECO:0007669"/>
    <property type="project" value="InterPro"/>
</dbReference>
<dbReference type="GO" id="GO:0005737">
    <property type="term" value="C:cytoplasm"/>
    <property type="evidence" value="ECO:0007669"/>
    <property type="project" value="TreeGrafter"/>
</dbReference>
<reference evidence="5 6" key="1">
    <citation type="journal article" date="2023" name="G3 (Bethesda)">
        <title>A haplotype-resolved chromosome-scale genome for Quercus rubra L. provides insights into the genetics of adaptive traits for red oak species.</title>
        <authorList>
            <person name="Kapoor B."/>
            <person name="Jenkins J."/>
            <person name="Schmutz J."/>
            <person name="Zhebentyayeva T."/>
            <person name="Kuelheim C."/>
            <person name="Coggeshall M."/>
            <person name="Heim C."/>
            <person name="Lasky J.R."/>
            <person name="Leites L."/>
            <person name="Islam-Faridi N."/>
            <person name="Romero-Severson J."/>
            <person name="DeLeo V.L."/>
            <person name="Lucas S.M."/>
            <person name="Lazic D."/>
            <person name="Gailing O."/>
            <person name="Carlson J."/>
            <person name="Staton M."/>
        </authorList>
    </citation>
    <scope>NUCLEOTIDE SEQUENCE [LARGE SCALE GENOMIC DNA]</scope>
    <source>
        <strain evidence="5">Pseudo-F2</strain>
    </source>
</reference>
<dbReference type="Pfam" id="PF00400">
    <property type="entry name" value="WD40"/>
    <property type="match status" value="1"/>
</dbReference>
<dbReference type="InterPro" id="IPR015943">
    <property type="entry name" value="WD40/YVTN_repeat-like_dom_sf"/>
</dbReference>
<name>A0AAN7FGX9_QUERU</name>
<dbReference type="SMART" id="SM00320">
    <property type="entry name" value="WD40"/>
    <property type="match status" value="3"/>
</dbReference>
<evidence type="ECO:0000313" key="6">
    <source>
        <dbReference type="Proteomes" id="UP001324115"/>
    </source>
</evidence>
<dbReference type="PANTHER" id="PTHR12848:SF16">
    <property type="entry name" value="REGULATORY-ASSOCIATED PROTEIN OF MTOR"/>
    <property type="match status" value="1"/>
</dbReference>
<dbReference type="SUPFAM" id="SSF48371">
    <property type="entry name" value="ARM repeat"/>
    <property type="match status" value="1"/>
</dbReference>
<accession>A0AAN7FGX9</accession>
<feature type="region of interest" description="Disordered" evidence="4">
    <location>
        <begin position="559"/>
        <end position="583"/>
    </location>
</feature>
<evidence type="ECO:0000256" key="2">
    <source>
        <dbReference type="ARBA" id="ARBA00022574"/>
    </source>
</evidence>
<gene>
    <name evidence="5" type="ORF">RGQ29_017436</name>
</gene>
<dbReference type="GO" id="GO:0009267">
    <property type="term" value="P:cellular response to starvation"/>
    <property type="evidence" value="ECO:0007669"/>
    <property type="project" value="TreeGrafter"/>
</dbReference>
<dbReference type="AlphaFoldDB" id="A0AAN7FGX9"/>
<evidence type="ECO:0000256" key="3">
    <source>
        <dbReference type="ARBA" id="ARBA00022737"/>
    </source>
</evidence>
<protein>
    <recommendedName>
        <fullName evidence="7">Regulatory-associated protein of TOR 1</fullName>
    </recommendedName>
</protein>
<dbReference type="Gene3D" id="1.25.10.10">
    <property type="entry name" value="Leucine-rich Repeat Variant"/>
    <property type="match status" value="1"/>
</dbReference>
<dbReference type="Gene3D" id="2.130.10.10">
    <property type="entry name" value="YVTN repeat-like/Quinoprotein amine dehydrogenase"/>
    <property type="match status" value="1"/>
</dbReference>
<dbReference type="InterPro" id="IPR036322">
    <property type="entry name" value="WD40_repeat_dom_sf"/>
</dbReference>
<comment type="caution">
    <text evidence="5">The sequence shown here is derived from an EMBL/GenBank/DDBJ whole genome shotgun (WGS) entry which is preliminary data.</text>
</comment>